<evidence type="ECO:0000313" key="5">
    <source>
        <dbReference type="Proteomes" id="UP001457898"/>
    </source>
</evidence>
<proteinExistence type="predicted"/>
<comment type="caution">
    <text evidence="4">The sequence shown here is derived from an EMBL/GenBank/DDBJ whole genome shotgun (WGS) entry which is preliminary data.</text>
</comment>
<evidence type="ECO:0000256" key="1">
    <source>
        <dbReference type="SAM" id="MobiDB-lite"/>
    </source>
</evidence>
<reference evidence="4 5" key="1">
    <citation type="submission" date="2024-03" db="EMBL/GenBank/DDBJ databases">
        <title>Human intestinal bacterial collection.</title>
        <authorList>
            <person name="Pauvert C."/>
            <person name="Hitch T.C.A."/>
            <person name="Clavel T."/>
        </authorList>
    </citation>
    <scope>NUCLEOTIDE SEQUENCE [LARGE SCALE GENOMIC DNA]</scope>
    <source>
        <strain evidence="4 5">CLA-SR-H028</strain>
    </source>
</reference>
<feature type="domain" description="Replication initiator A N-terminal" evidence="2">
    <location>
        <begin position="20"/>
        <end position="94"/>
    </location>
</feature>
<dbReference type="Pfam" id="PF19481">
    <property type="entry name" value="DUF6017"/>
    <property type="match status" value="1"/>
</dbReference>
<dbReference type="EMBL" id="JBBMFP010000020">
    <property type="protein sequence ID" value="MEQ2433098.1"/>
    <property type="molecule type" value="Genomic_DNA"/>
</dbReference>
<gene>
    <name evidence="4" type="ORF">WMO65_19050</name>
</gene>
<evidence type="ECO:0000313" key="4">
    <source>
        <dbReference type="EMBL" id="MEQ2433098.1"/>
    </source>
</evidence>
<dbReference type="Pfam" id="PF06970">
    <property type="entry name" value="RepA_N"/>
    <property type="match status" value="1"/>
</dbReference>
<sequence length="360" mass="41561">MAKKQLEFDYFHDYESEQFAFYRIPKVLFTDDYFRNLSSDAKVLYGLMLDRMALSIRNRWVDDEGKVYIIFTVEQVIQYMNCGRDKGMKIMAELDCKKGIGLIERVKQGFGKPDLIYVKSFMIKRESEPEKEVAEPQENIPESQGDFVENIEVGDTDFTWSEKPTSWGRESRLHVVGKTDLSESEKPTYRGRENRSPEVGKTDPNNTDINNTDFSDTNLINLSGGEPQGKTDKIDGLTVIQAYTEIVKSNIDYEILCRDYCPRDKDYIDEIVELLVETISVKRESLVINGAEYPYEFVKSKLLKIDSAHVQYVLERMHETTTKIHNVRAYLLVCLFNAPSTINSYYRAEVNHDLYGGGNL</sequence>
<feature type="region of interest" description="Disordered" evidence="1">
    <location>
        <begin position="178"/>
        <end position="217"/>
    </location>
</feature>
<feature type="compositionally biased region" description="Basic and acidic residues" evidence="1">
    <location>
        <begin position="180"/>
        <end position="201"/>
    </location>
</feature>
<dbReference type="InterPro" id="IPR010724">
    <property type="entry name" value="RepA_N"/>
</dbReference>
<dbReference type="InterPro" id="IPR046059">
    <property type="entry name" value="DUF6017"/>
</dbReference>
<name>A0ABV1DTK9_9FIRM</name>
<evidence type="ECO:0000259" key="2">
    <source>
        <dbReference type="Pfam" id="PF06970"/>
    </source>
</evidence>
<dbReference type="RefSeq" id="WP_303003603.1">
    <property type="nucleotide sequence ID" value="NZ_JBBMFP010000020.1"/>
</dbReference>
<feature type="compositionally biased region" description="Low complexity" evidence="1">
    <location>
        <begin position="202"/>
        <end position="213"/>
    </location>
</feature>
<protein>
    <submittedName>
        <fullName evidence="4">DUF6017 domain-containing protein</fullName>
    </submittedName>
</protein>
<accession>A0ABV1DTK9</accession>
<organism evidence="4 5">
    <name type="scientific">Blautia caccae</name>
    <dbReference type="NCBI Taxonomy" id="3133175"/>
    <lineage>
        <taxon>Bacteria</taxon>
        <taxon>Bacillati</taxon>
        <taxon>Bacillota</taxon>
        <taxon>Clostridia</taxon>
        <taxon>Lachnospirales</taxon>
        <taxon>Lachnospiraceae</taxon>
        <taxon>Blautia</taxon>
    </lineage>
</organism>
<feature type="domain" description="DUF6017" evidence="3">
    <location>
        <begin position="227"/>
        <end position="357"/>
    </location>
</feature>
<evidence type="ECO:0000259" key="3">
    <source>
        <dbReference type="Pfam" id="PF19481"/>
    </source>
</evidence>
<dbReference type="Proteomes" id="UP001457898">
    <property type="component" value="Unassembled WGS sequence"/>
</dbReference>
<keyword evidence="5" id="KW-1185">Reference proteome</keyword>